<dbReference type="GO" id="GO:0046872">
    <property type="term" value="F:metal ion binding"/>
    <property type="evidence" value="ECO:0007669"/>
    <property type="project" value="UniProtKB-KW"/>
</dbReference>
<comment type="cofactor">
    <cofactor evidence="1">
        <name>[4Fe-4S] cluster</name>
        <dbReference type="ChEBI" id="CHEBI:49883"/>
    </cofactor>
</comment>
<accession>A0A363NMA8</accession>
<dbReference type="Proteomes" id="UP000250831">
    <property type="component" value="Unassembled WGS sequence"/>
</dbReference>
<evidence type="ECO:0000256" key="4">
    <source>
        <dbReference type="ARBA" id="ARBA00022723"/>
    </source>
</evidence>
<keyword evidence="3" id="KW-0949">S-adenosyl-L-methionine</keyword>
<keyword evidence="5" id="KW-0408">Iron</keyword>
<dbReference type="PROSITE" id="PS51918">
    <property type="entry name" value="RADICAL_SAM"/>
    <property type="match status" value="1"/>
</dbReference>
<dbReference type="SFLD" id="SFLDG01067">
    <property type="entry name" value="SPASM/twitch_domain_containing"/>
    <property type="match status" value="1"/>
</dbReference>
<dbReference type="Gene3D" id="3.20.20.70">
    <property type="entry name" value="Aldolase class I"/>
    <property type="match status" value="1"/>
</dbReference>
<keyword evidence="4" id="KW-0479">Metal-binding</keyword>
<dbReference type="InterPro" id="IPR023885">
    <property type="entry name" value="4Fe4S-binding_SPASM_dom"/>
</dbReference>
<dbReference type="Pfam" id="PF04055">
    <property type="entry name" value="Radical_SAM"/>
    <property type="match status" value="1"/>
</dbReference>
<keyword evidence="6" id="KW-0411">Iron-sulfur</keyword>
<dbReference type="SFLD" id="SFLDS00029">
    <property type="entry name" value="Radical_SAM"/>
    <property type="match status" value="1"/>
</dbReference>
<sequence>MLFFLTKDHMKFSRFNTTVAYTDKFVLYNALQNQFLYINPLIKELIDASRDHDEFAGLEKLHPSLFEALHKKGFIVEDDYDEFREVVAIREQVDLKNETFFHLTINPTMNCNFSCWYCYESHEKKSKMESETIEKIKVLIENKINATSKIERFHIAWFGGEPFLYFDRVIMPIIQFASEHCSKFGVKFDNGFTTNGFLINRANVNALKPFDITNFQITLDGGREEHNSVRFVNDKRGSYDEIVSNIKLLCAHQRKTTLRINYTKKNLPSVANIAQDFLDMPIKDRDYLSITFHKVWQEENTEILKDTVSSLIKYFRGKGLNALIGGLPDNLRNSCYADKNNHAVINYNGELFKCTARDFKSGNSEGFIDENGSLIWNETYYKRLDAKFKNKPCLSCSILPICNGGCSQVALENMDKDYCVYNFDENSKKRVVLEKFLKLTNTYL</sequence>
<dbReference type="InterPro" id="IPR013785">
    <property type="entry name" value="Aldolase_TIM"/>
</dbReference>
<protein>
    <recommendedName>
        <fullName evidence="7">Radical SAM core domain-containing protein</fullName>
    </recommendedName>
</protein>
<proteinExistence type="predicted"/>
<evidence type="ECO:0000256" key="1">
    <source>
        <dbReference type="ARBA" id="ARBA00001966"/>
    </source>
</evidence>
<dbReference type="EMBL" id="QCXX01000008">
    <property type="protein sequence ID" value="PUV21893.1"/>
    <property type="molecule type" value="Genomic_DNA"/>
</dbReference>
<dbReference type="UniPathway" id="UPA00782"/>
<dbReference type="PANTHER" id="PTHR43787:SF3">
    <property type="entry name" value="ARYLSULFATASE REGULATORY PROTEIN"/>
    <property type="match status" value="1"/>
</dbReference>
<dbReference type="NCBIfam" id="TIGR04085">
    <property type="entry name" value="rSAM_more_4Fe4S"/>
    <property type="match status" value="1"/>
</dbReference>
<evidence type="ECO:0000259" key="7">
    <source>
        <dbReference type="PROSITE" id="PS51918"/>
    </source>
</evidence>
<dbReference type="PANTHER" id="PTHR43787">
    <property type="entry name" value="FEMO COFACTOR BIOSYNTHESIS PROTEIN NIFB-RELATED"/>
    <property type="match status" value="1"/>
</dbReference>
<dbReference type="SUPFAM" id="SSF102114">
    <property type="entry name" value="Radical SAM enzymes"/>
    <property type="match status" value="1"/>
</dbReference>
<evidence type="ECO:0000313" key="8">
    <source>
        <dbReference type="EMBL" id="PUV21893.1"/>
    </source>
</evidence>
<evidence type="ECO:0000256" key="6">
    <source>
        <dbReference type="ARBA" id="ARBA00023014"/>
    </source>
</evidence>
<dbReference type="GO" id="GO:0003824">
    <property type="term" value="F:catalytic activity"/>
    <property type="evidence" value="ECO:0007669"/>
    <property type="project" value="InterPro"/>
</dbReference>
<comment type="caution">
    <text evidence="8">The sequence shown here is derived from an EMBL/GenBank/DDBJ whole genome shotgun (WGS) entry which is preliminary data.</text>
</comment>
<dbReference type="InterPro" id="IPR007197">
    <property type="entry name" value="rSAM"/>
</dbReference>
<gene>
    <name evidence="8" type="ORF">DCO56_23420</name>
</gene>
<evidence type="ECO:0000256" key="2">
    <source>
        <dbReference type="ARBA" id="ARBA00022485"/>
    </source>
</evidence>
<reference evidence="8 9" key="1">
    <citation type="submission" date="2018-04" db="EMBL/GenBank/DDBJ databases">
        <title>Sphingobacterium sp. M46 Genome.</title>
        <authorList>
            <person name="Cheng J."/>
            <person name="Li Y."/>
        </authorList>
    </citation>
    <scope>NUCLEOTIDE SEQUENCE [LARGE SCALE GENOMIC DNA]</scope>
    <source>
        <strain evidence="8 9">M46</strain>
    </source>
</reference>
<evidence type="ECO:0000313" key="9">
    <source>
        <dbReference type="Proteomes" id="UP000250831"/>
    </source>
</evidence>
<dbReference type="GO" id="GO:0051539">
    <property type="term" value="F:4 iron, 4 sulfur cluster binding"/>
    <property type="evidence" value="ECO:0007669"/>
    <property type="project" value="UniProtKB-KW"/>
</dbReference>
<evidence type="ECO:0000256" key="5">
    <source>
        <dbReference type="ARBA" id="ARBA00023004"/>
    </source>
</evidence>
<dbReference type="AlphaFoldDB" id="A0A363NMA8"/>
<name>A0A363NMA8_9SPHI</name>
<feature type="domain" description="Radical SAM core" evidence="7">
    <location>
        <begin position="95"/>
        <end position="332"/>
    </location>
</feature>
<keyword evidence="2" id="KW-0004">4Fe-4S</keyword>
<dbReference type="CDD" id="cd01335">
    <property type="entry name" value="Radical_SAM"/>
    <property type="match status" value="1"/>
</dbReference>
<keyword evidence="9" id="KW-1185">Reference proteome</keyword>
<dbReference type="InterPro" id="IPR058240">
    <property type="entry name" value="rSAM_sf"/>
</dbReference>
<organism evidence="8 9">
    <name type="scientific">Sphingobacterium athyrii</name>
    <dbReference type="NCBI Taxonomy" id="2152717"/>
    <lineage>
        <taxon>Bacteria</taxon>
        <taxon>Pseudomonadati</taxon>
        <taxon>Bacteroidota</taxon>
        <taxon>Sphingobacteriia</taxon>
        <taxon>Sphingobacteriales</taxon>
        <taxon>Sphingobacteriaceae</taxon>
        <taxon>Sphingobacterium</taxon>
    </lineage>
</organism>
<dbReference type="OrthoDB" id="9808591at2"/>
<evidence type="ECO:0000256" key="3">
    <source>
        <dbReference type="ARBA" id="ARBA00022691"/>
    </source>
</evidence>